<comment type="similarity">
    <text evidence="3 11">Belongs to the long-chain O-acyltransferase family.</text>
</comment>
<protein>
    <recommendedName>
        <fullName evidence="4 11">Diacylglycerol O-acyltransferase</fullName>
        <ecNumber evidence="4 11">2.3.1.20</ecNumber>
    </recommendedName>
</protein>
<evidence type="ECO:0000259" key="13">
    <source>
        <dbReference type="Pfam" id="PF06974"/>
    </source>
</evidence>
<dbReference type="InterPro" id="IPR004255">
    <property type="entry name" value="O-acyltransferase_WSD1_N"/>
</dbReference>
<dbReference type="EC" id="2.3.1.20" evidence="4 11"/>
<dbReference type="GO" id="GO:0005886">
    <property type="term" value="C:plasma membrane"/>
    <property type="evidence" value="ECO:0007669"/>
    <property type="project" value="TreeGrafter"/>
</dbReference>
<dbReference type="GO" id="GO:0019432">
    <property type="term" value="P:triglyceride biosynthetic process"/>
    <property type="evidence" value="ECO:0007669"/>
    <property type="project" value="UniProtKB-UniPathway"/>
</dbReference>
<evidence type="ECO:0000259" key="12">
    <source>
        <dbReference type="Pfam" id="PF03007"/>
    </source>
</evidence>
<evidence type="ECO:0000256" key="1">
    <source>
        <dbReference type="ARBA" id="ARBA00004771"/>
    </source>
</evidence>
<dbReference type="GO" id="GO:0006071">
    <property type="term" value="P:glycerol metabolic process"/>
    <property type="evidence" value="ECO:0007669"/>
    <property type="project" value="UniProtKB-KW"/>
</dbReference>
<evidence type="ECO:0000256" key="6">
    <source>
        <dbReference type="ARBA" id="ARBA00022679"/>
    </source>
</evidence>
<proteinExistence type="inferred from homology"/>
<feature type="domain" description="O-acyltransferase WSD1 C-terminal" evidence="13">
    <location>
        <begin position="324"/>
        <end position="468"/>
    </location>
</feature>
<feature type="domain" description="O-acyltransferase WSD1-like N-terminal" evidence="12">
    <location>
        <begin position="98"/>
        <end position="281"/>
    </location>
</feature>
<dbReference type="Pfam" id="PF06974">
    <property type="entry name" value="WS_DGAT_C"/>
    <property type="match status" value="1"/>
</dbReference>
<evidence type="ECO:0000256" key="9">
    <source>
        <dbReference type="ARBA" id="ARBA00023315"/>
    </source>
</evidence>
<dbReference type="GO" id="GO:0051701">
    <property type="term" value="P:biological process involved in interaction with host"/>
    <property type="evidence" value="ECO:0007669"/>
    <property type="project" value="TreeGrafter"/>
</dbReference>
<dbReference type="AlphaFoldDB" id="A0A514JZ48"/>
<reference evidence="14 15" key="1">
    <citation type="submission" date="2017-07" db="EMBL/GenBank/DDBJ databases">
        <title>The Complete Genome of Streptomyces asterosporus-ZSY.</title>
        <authorList>
            <person name="Zhang S."/>
        </authorList>
    </citation>
    <scope>NUCLEOTIDE SEQUENCE [LARGE SCALE GENOMIC DNA]</scope>
    <source>
        <strain evidence="14 15">DSM 41452</strain>
    </source>
</reference>
<comment type="catalytic activity">
    <reaction evidence="10 11">
        <text>an acyl-CoA + a 1,2-diacyl-sn-glycerol = a triacyl-sn-glycerol + CoA</text>
        <dbReference type="Rhea" id="RHEA:10868"/>
        <dbReference type="ChEBI" id="CHEBI:17815"/>
        <dbReference type="ChEBI" id="CHEBI:57287"/>
        <dbReference type="ChEBI" id="CHEBI:58342"/>
        <dbReference type="ChEBI" id="CHEBI:64615"/>
        <dbReference type="EC" id="2.3.1.20"/>
    </reaction>
</comment>
<dbReference type="PANTHER" id="PTHR31650">
    <property type="entry name" value="O-ACYLTRANSFERASE (WSD1-LIKE) FAMILY PROTEIN"/>
    <property type="match status" value="1"/>
</dbReference>
<evidence type="ECO:0000256" key="7">
    <source>
        <dbReference type="ARBA" id="ARBA00022798"/>
    </source>
</evidence>
<evidence type="ECO:0000256" key="4">
    <source>
        <dbReference type="ARBA" id="ARBA00013244"/>
    </source>
</evidence>
<evidence type="ECO:0000256" key="11">
    <source>
        <dbReference type="RuleBase" id="RU361241"/>
    </source>
</evidence>
<accession>A0A514JZ48</accession>
<evidence type="ECO:0000313" key="14">
    <source>
        <dbReference type="EMBL" id="QDI72677.1"/>
    </source>
</evidence>
<evidence type="ECO:0000256" key="10">
    <source>
        <dbReference type="ARBA" id="ARBA00048109"/>
    </source>
</evidence>
<sequence>MTEDPLAPLDLAFWNIESTGHPMHLAALGVFAARSPSAAAHAADLLAARTAAVPGLRMRIRDVWQPPAPRPSLAALRRAFPAPGEPLTAALGRPLVSALRRSLAFGGATREPDPGFDPLDHIRLHPPTACFHTAAGQLMGRPLERTRPPWEAHVLPGEDGTRFAVLFKFHHALADGLRALTLAAALMDPIDLPTPRPRPAAPPRGLLPDVREVPGLVRGALSDAGRALDIGAAVARSTLDMRSSPALTCPPSGTRRTAGAVADLDDVHRIRKSAGGTVNDVLIAVVAGALRRWLDERGDGSDGVAPRALVPVSRRRPRTAHPQGNRLSGYLIRLPVGEPDPLARLGAVRGAMDRNKDAGPHRGAGAVALLADHVPPLGHRIGGPLLGQAARLWFDVLVTSVPLPGFGLRLGGDPLDAVFPLAPLAPGHSLAVAVSTYRGRVHYGLVADGAAVPDLDRLAHAVSEEVKTLITACDGRQGRFGAAARR</sequence>
<name>A0A514JZ48_9ACTN</name>
<evidence type="ECO:0000256" key="2">
    <source>
        <dbReference type="ARBA" id="ARBA00005189"/>
    </source>
</evidence>
<evidence type="ECO:0000256" key="8">
    <source>
        <dbReference type="ARBA" id="ARBA00023098"/>
    </source>
</evidence>
<dbReference type="GO" id="GO:0001666">
    <property type="term" value="P:response to hypoxia"/>
    <property type="evidence" value="ECO:0007669"/>
    <property type="project" value="TreeGrafter"/>
</dbReference>
<gene>
    <name evidence="14" type="ORF">CD934_31270</name>
</gene>
<dbReference type="InterPro" id="IPR009721">
    <property type="entry name" value="O-acyltransferase_WSD1_C"/>
</dbReference>
<dbReference type="EMBL" id="CP022310">
    <property type="protein sequence ID" value="QDI72677.1"/>
    <property type="molecule type" value="Genomic_DNA"/>
</dbReference>
<dbReference type="GO" id="GO:0004144">
    <property type="term" value="F:diacylglycerol O-acyltransferase activity"/>
    <property type="evidence" value="ECO:0007669"/>
    <property type="project" value="UniProtKB-EC"/>
</dbReference>
<dbReference type="SUPFAM" id="SSF52777">
    <property type="entry name" value="CoA-dependent acyltransferases"/>
    <property type="match status" value="1"/>
</dbReference>
<dbReference type="KEGG" id="sast:CD934_31270"/>
<dbReference type="PANTHER" id="PTHR31650:SF1">
    <property type="entry name" value="WAX ESTER SYNTHASE_DIACYLGLYCEROL ACYLTRANSFERASE 4-RELATED"/>
    <property type="match status" value="1"/>
</dbReference>
<dbReference type="InterPro" id="IPR045034">
    <property type="entry name" value="O-acyltransferase_WSD1-like"/>
</dbReference>
<comment type="pathway">
    <text evidence="1 11">Glycerolipid metabolism; triacylglycerol biosynthesis.</text>
</comment>
<dbReference type="GO" id="GO:0071731">
    <property type="term" value="P:response to nitric oxide"/>
    <property type="evidence" value="ECO:0007669"/>
    <property type="project" value="TreeGrafter"/>
</dbReference>
<dbReference type="UniPathway" id="UPA00282"/>
<keyword evidence="5 11" id="KW-0444">Lipid biosynthesis</keyword>
<comment type="pathway">
    <text evidence="2">Lipid metabolism.</text>
</comment>
<evidence type="ECO:0000256" key="3">
    <source>
        <dbReference type="ARBA" id="ARBA00009587"/>
    </source>
</evidence>
<keyword evidence="15" id="KW-1185">Reference proteome</keyword>
<dbReference type="InterPro" id="IPR014292">
    <property type="entry name" value="Acyl_transf_WS/DGAT"/>
</dbReference>
<keyword evidence="6 11" id="KW-0808">Transferase</keyword>
<dbReference type="NCBIfam" id="TIGR02946">
    <property type="entry name" value="acyl_WS_DGAT"/>
    <property type="match status" value="1"/>
</dbReference>
<dbReference type="RefSeq" id="WP_142233777.1">
    <property type="nucleotide sequence ID" value="NZ_CP022310.1"/>
</dbReference>
<evidence type="ECO:0000313" key="15">
    <source>
        <dbReference type="Proteomes" id="UP000316215"/>
    </source>
</evidence>
<keyword evidence="9 11" id="KW-0012">Acyltransferase</keyword>
<dbReference type="Proteomes" id="UP000316215">
    <property type="component" value="Chromosome"/>
</dbReference>
<evidence type="ECO:0000256" key="5">
    <source>
        <dbReference type="ARBA" id="ARBA00022516"/>
    </source>
</evidence>
<keyword evidence="8 11" id="KW-0443">Lipid metabolism</keyword>
<organism evidence="14 15">
    <name type="scientific">Streptomyces calvus</name>
    <dbReference type="NCBI Taxonomy" id="67282"/>
    <lineage>
        <taxon>Bacteria</taxon>
        <taxon>Bacillati</taxon>
        <taxon>Actinomycetota</taxon>
        <taxon>Actinomycetes</taxon>
        <taxon>Kitasatosporales</taxon>
        <taxon>Streptomycetaceae</taxon>
        <taxon>Streptomyces</taxon>
    </lineage>
</organism>
<keyword evidence="7 11" id="KW-0319">Glycerol metabolism</keyword>
<dbReference type="Pfam" id="PF03007">
    <property type="entry name" value="WS_DGAT_cat"/>
    <property type="match status" value="1"/>
</dbReference>